<dbReference type="InterPro" id="IPR050407">
    <property type="entry name" value="Geranylgeranyl_reductase"/>
</dbReference>
<dbReference type="PANTHER" id="PTHR42685">
    <property type="entry name" value="GERANYLGERANYL DIPHOSPHATE REDUCTASE"/>
    <property type="match status" value="1"/>
</dbReference>
<dbReference type="PANTHER" id="PTHR42685:SF22">
    <property type="entry name" value="CONDITIONED MEDIUM FACTOR RECEPTOR 1"/>
    <property type="match status" value="1"/>
</dbReference>
<accession>A0ABP4YSH5</accession>
<dbReference type="InterPro" id="IPR036188">
    <property type="entry name" value="FAD/NAD-bd_sf"/>
</dbReference>
<gene>
    <name evidence="2" type="ORF">GCM10009682_50320</name>
</gene>
<dbReference type="Proteomes" id="UP001500218">
    <property type="component" value="Unassembled WGS sequence"/>
</dbReference>
<evidence type="ECO:0000259" key="1">
    <source>
        <dbReference type="Pfam" id="PF01494"/>
    </source>
</evidence>
<reference evidence="3" key="1">
    <citation type="journal article" date="2019" name="Int. J. Syst. Evol. Microbiol.">
        <title>The Global Catalogue of Microorganisms (GCM) 10K type strain sequencing project: providing services to taxonomists for standard genome sequencing and annotation.</title>
        <authorList>
            <consortium name="The Broad Institute Genomics Platform"/>
            <consortium name="The Broad Institute Genome Sequencing Center for Infectious Disease"/>
            <person name="Wu L."/>
            <person name="Ma J."/>
        </authorList>
    </citation>
    <scope>NUCLEOTIDE SEQUENCE [LARGE SCALE GENOMIC DNA]</scope>
    <source>
        <strain evidence="3">JCM 13250</strain>
    </source>
</reference>
<dbReference type="RefSeq" id="WP_344137333.1">
    <property type="nucleotide sequence ID" value="NZ_BAAALT010000206.1"/>
</dbReference>
<keyword evidence="3" id="KW-1185">Reference proteome</keyword>
<dbReference type="PRINTS" id="PR00420">
    <property type="entry name" value="RNGMNOXGNASE"/>
</dbReference>
<proteinExistence type="predicted"/>
<dbReference type="EMBL" id="BAAALT010000206">
    <property type="protein sequence ID" value="GAA1823934.1"/>
    <property type="molecule type" value="Genomic_DNA"/>
</dbReference>
<feature type="domain" description="FAD-binding" evidence="1">
    <location>
        <begin position="3"/>
        <end position="314"/>
    </location>
</feature>
<comment type="caution">
    <text evidence="2">The sequence shown here is derived from an EMBL/GenBank/DDBJ whole genome shotgun (WGS) entry which is preliminary data.</text>
</comment>
<dbReference type="SUPFAM" id="SSF51905">
    <property type="entry name" value="FAD/NAD(P)-binding domain"/>
    <property type="match status" value="1"/>
</dbReference>
<sequence length="420" mass="44262">MGYDVIVVGARVAGAATALLLARRGLKVLMVDRSPVGSDTISSHQVQVPGVARLARWGLLDGLVAAGTPPTREVRFDDGSTVLRGAFPALDGVDALYSPRRTVLDALLVDAARAAGAEVLEGFRVEELTFEGGRVTGVRGRARGTNALLTYTSHLVVGADGKHSSVAEAVAATRYRHRPPLAFASYSYWSGVPITTGEMYQRPGRAVAVFPTNDNLTMVYVATPLTAFADARADLERHYLATLDRCGDLGERVRAGERAERLRTTPDQPNAFRTATGPGWALVGDAGVVLDSITAQGISNALRDAELLATAVADGFARGDLDGALAGHQRRRDAGLHAMYDLTVDMARFAPPGLGQRHLLAAIADRPAEVSRFLGMFAGMESPAAYFGGGNLLRILGARGIARLAGAAGRLAARRLCPGT</sequence>
<dbReference type="Pfam" id="PF01494">
    <property type="entry name" value="FAD_binding_3"/>
    <property type="match status" value="1"/>
</dbReference>
<dbReference type="Gene3D" id="3.50.50.60">
    <property type="entry name" value="FAD/NAD(P)-binding domain"/>
    <property type="match status" value="1"/>
</dbReference>
<evidence type="ECO:0000313" key="3">
    <source>
        <dbReference type="Proteomes" id="UP001500218"/>
    </source>
</evidence>
<name>A0ABP4YSH5_9ACTN</name>
<protein>
    <submittedName>
        <fullName evidence="2">NAD(P)/FAD-dependent oxidoreductase</fullName>
    </submittedName>
</protein>
<dbReference type="InterPro" id="IPR002938">
    <property type="entry name" value="FAD-bd"/>
</dbReference>
<evidence type="ECO:0000313" key="2">
    <source>
        <dbReference type="EMBL" id="GAA1823934.1"/>
    </source>
</evidence>
<organism evidence="2 3">
    <name type="scientific">Luedemannella flava</name>
    <dbReference type="NCBI Taxonomy" id="349316"/>
    <lineage>
        <taxon>Bacteria</taxon>
        <taxon>Bacillati</taxon>
        <taxon>Actinomycetota</taxon>
        <taxon>Actinomycetes</taxon>
        <taxon>Micromonosporales</taxon>
        <taxon>Micromonosporaceae</taxon>
        <taxon>Luedemannella</taxon>
    </lineage>
</organism>